<name>A0A6G1I9G0_9PEZI</name>
<dbReference type="EMBL" id="ML996688">
    <property type="protein sequence ID" value="KAF2404814.1"/>
    <property type="molecule type" value="Genomic_DNA"/>
</dbReference>
<dbReference type="GO" id="GO:0005576">
    <property type="term" value="C:extracellular region"/>
    <property type="evidence" value="ECO:0007669"/>
    <property type="project" value="TreeGrafter"/>
</dbReference>
<evidence type="ECO:0000313" key="3">
    <source>
        <dbReference type="Proteomes" id="UP000799640"/>
    </source>
</evidence>
<evidence type="ECO:0008006" key="4">
    <source>
        <dbReference type="Google" id="ProtNLM"/>
    </source>
</evidence>
<dbReference type="InterPro" id="IPR021054">
    <property type="entry name" value="Cell_wall_mannoprotein_1"/>
</dbReference>
<dbReference type="PANTHER" id="PTHR38123">
    <property type="entry name" value="CELL WALL SERINE-THREONINE-RICH GALACTOMANNOPROTEIN MP1 (AFU_ORTHOLOGUE AFUA_4G03240)"/>
    <property type="match status" value="1"/>
</dbReference>
<dbReference type="Gene3D" id="1.20.1280.140">
    <property type="match status" value="1"/>
</dbReference>
<protein>
    <recommendedName>
        <fullName evidence="4">Hydrophobic surface binding protein A</fullName>
    </recommendedName>
</protein>
<organism evidence="2 3">
    <name type="scientific">Trichodelitschia bisporula</name>
    <dbReference type="NCBI Taxonomy" id="703511"/>
    <lineage>
        <taxon>Eukaryota</taxon>
        <taxon>Fungi</taxon>
        <taxon>Dikarya</taxon>
        <taxon>Ascomycota</taxon>
        <taxon>Pezizomycotina</taxon>
        <taxon>Dothideomycetes</taxon>
        <taxon>Dothideomycetes incertae sedis</taxon>
        <taxon>Phaeotrichales</taxon>
        <taxon>Phaeotrichaceae</taxon>
        <taxon>Trichodelitschia</taxon>
    </lineage>
</organism>
<keyword evidence="3" id="KW-1185">Reference proteome</keyword>
<proteinExistence type="predicted"/>
<gene>
    <name evidence="2" type="ORF">EJ06DRAFT_220500</name>
</gene>
<evidence type="ECO:0000256" key="1">
    <source>
        <dbReference type="SAM" id="SignalP"/>
    </source>
</evidence>
<dbReference type="Pfam" id="PF12296">
    <property type="entry name" value="HsbA"/>
    <property type="match status" value="1"/>
</dbReference>
<reference evidence="2" key="1">
    <citation type="journal article" date="2020" name="Stud. Mycol.">
        <title>101 Dothideomycetes genomes: a test case for predicting lifestyles and emergence of pathogens.</title>
        <authorList>
            <person name="Haridas S."/>
            <person name="Albert R."/>
            <person name="Binder M."/>
            <person name="Bloem J."/>
            <person name="Labutti K."/>
            <person name="Salamov A."/>
            <person name="Andreopoulos B."/>
            <person name="Baker S."/>
            <person name="Barry K."/>
            <person name="Bills G."/>
            <person name="Bluhm B."/>
            <person name="Cannon C."/>
            <person name="Castanera R."/>
            <person name="Culley D."/>
            <person name="Daum C."/>
            <person name="Ezra D."/>
            <person name="Gonzalez J."/>
            <person name="Henrissat B."/>
            <person name="Kuo A."/>
            <person name="Liang C."/>
            <person name="Lipzen A."/>
            <person name="Lutzoni F."/>
            <person name="Magnuson J."/>
            <person name="Mondo S."/>
            <person name="Nolan M."/>
            <person name="Ohm R."/>
            <person name="Pangilinan J."/>
            <person name="Park H.-J."/>
            <person name="Ramirez L."/>
            <person name="Alfaro M."/>
            <person name="Sun H."/>
            <person name="Tritt A."/>
            <person name="Yoshinaga Y."/>
            <person name="Zwiers L.-H."/>
            <person name="Turgeon B."/>
            <person name="Goodwin S."/>
            <person name="Spatafora J."/>
            <person name="Crous P."/>
            <person name="Grigoriev I."/>
        </authorList>
    </citation>
    <scope>NUCLEOTIDE SEQUENCE</scope>
    <source>
        <strain evidence="2">CBS 262.69</strain>
    </source>
</reference>
<dbReference type="AlphaFoldDB" id="A0A6G1I9G0"/>
<dbReference type="OrthoDB" id="2422134at2759"/>
<dbReference type="PANTHER" id="PTHR38123:SF6">
    <property type="entry name" value="CELL WALL SERINE-THREONINE-RICH GALACTOMANNOPROTEIN MP1 (AFU_ORTHOLOGUE AFUA_4G03240)"/>
    <property type="match status" value="1"/>
</dbReference>
<accession>A0A6G1I9G0</accession>
<sequence>MHFSSLITFALLGAAWAAPSQAITEITEIDNGLQQVAPVLAALGDVTAKLQDLQSALAGITESSPAATAKAALDAKSKAIEDALDKAAKDTTAAQAIPLTGALQLQGPSGKLVTATKDVINALIAKKPIIEKAGFKADVKGSLTRQKAKSDALVKAIQGKLPAAVQSLVASATKDVGDALEKGIAAFS</sequence>
<dbReference type="Proteomes" id="UP000799640">
    <property type="component" value="Unassembled WGS sequence"/>
</dbReference>
<feature type="signal peptide" evidence="1">
    <location>
        <begin position="1"/>
        <end position="17"/>
    </location>
</feature>
<evidence type="ECO:0000313" key="2">
    <source>
        <dbReference type="EMBL" id="KAF2404814.1"/>
    </source>
</evidence>
<keyword evidence="1" id="KW-0732">Signal</keyword>
<feature type="chain" id="PRO_5026302515" description="Hydrophobic surface binding protein A" evidence="1">
    <location>
        <begin position="18"/>
        <end position="188"/>
    </location>
</feature>